<organism evidence="9 10">
    <name type="scientific">Runella defluvii</name>
    <dbReference type="NCBI Taxonomy" id="370973"/>
    <lineage>
        <taxon>Bacteria</taxon>
        <taxon>Pseudomonadati</taxon>
        <taxon>Bacteroidota</taxon>
        <taxon>Cytophagia</taxon>
        <taxon>Cytophagales</taxon>
        <taxon>Spirosomataceae</taxon>
        <taxon>Runella</taxon>
    </lineage>
</organism>
<comment type="similarity">
    <text evidence="7">Belongs to the PINc/VapC protein family.</text>
</comment>
<dbReference type="Gene3D" id="3.40.50.1010">
    <property type="entry name" value="5'-nuclease"/>
    <property type="match status" value="1"/>
</dbReference>
<evidence type="ECO:0000259" key="8">
    <source>
        <dbReference type="Pfam" id="PF01850"/>
    </source>
</evidence>
<dbReference type="CDD" id="cd18741">
    <property type="entry name" value="PIN_VapC4-5_FitB-like"/>
    <property type="match status" value="1"/>
</dbReference>
<dbReference type="InterPro" id="IPR029060">
    <property type="entry name" value="PIN-like_dom_sf"/>
</dbReference>
<dbReference type="GO" id="GO:0016787">
    <property type="term" value="F:hydrolase activity"/>
    <property type="evidence" value="ECO:0007669"/>
    <property type="project" value="UniProtKB-KW"/>
</dbReference>
<keyword evidence="2" id="KW-1277">Toxin-antitoxin system</keyword>
<keyword evidence="5" id="KW-0378">Hydrolase</keyword>
<gene>
    <name evidence="9" type="ORF">FHS57_003766</name>
</gene>
<dbReference type="PANTHER" id="PTHR33653:SF1">
    <property type="entry name" value="RIBONUCLEASE VAPC2"/>
    <property type="match status" value="1"/>
</dbReference>
<dbReference type="GO" id="GO:0046872">
    <property type="term" value="F:metal ion binding"/>
    <property type="evidence" value="ECO:0007669"/>
    <property type="project" value="UniProtKB-KW"/>
</dbReference>
<feature type="domain" description="PIN" evidence="8">
    <location>
        <begin position="8"/>
        <end position="119"/>
    </location>
</feature>
<accession>A0A7W5ZN42</accession>
<dbReference type="GO" id="GO:0004518">
    <property type="term" value="F:nuclease activity"/>
    <property type="evidence" value="ECO:0007669"/>
    <property type="project" value="UniProtKB-KW"/>
</dbReference>
<dbReference type="AlphaFoldDB" id="A0A7W5ZN42"/>
<dbReference type="Proteomes" id="UP000541352">
    <property type="component" value="Unassembled WGS sequence"/>
</dbReference>
<keyword evidence="3" id="KW-0540">Nuclease</keyword>
<evidence type="ECO:0000256" key="2">
    <source>
        <dbReference type="ARBA" id="ARBA00022649"/>
    </source>
</evidence>
<dbReference type="InterPro" id="IPR050556">
    <property type="entry name" value="Type_II_TA_system_RNase"/>
</dbReference>
<evidence type="ECO:0000256" key="7">
    <source>
        <dbReference type="ARBA" id="ARBA00038093"/>
    </source>
</evidence>
<evidence type="ECO:0000256" key="6">
    <source>
        <dbReference type="ARBA" id="ARBA00022842"/>
    </source>
</evidence>
<evidence type="ECO:0000256" key="5">
    <source>
        <dbReference type="ARBA" id="ARBA00022801"/>
    </source>
</evidence>
<comment type="cofactor">
    <cofactor evidence="1">
        <name>Mg(2+)</name>
        <dbReference type="ChEBI" id="CHEBI:18420"/>
    </cofactor>
</comment>
<reference evidence="9 10" key="1">
    <citation type="submission" date="2020-08" db="EMBL/GenBank/DDBJ databases">
        <title>Genomic Encyclopedia of Type Strains, Phase IV (KMG-IV): sequencing the most valuable type-strain genomes for metagenomic binning, comparative biology and taxonomic classification.</title>
        <authorList>
            <person name="Goeker M."/>
        </authorList>
    </citation>
    <scope>NUCLEOTIDE SEQUENCE [LARGE SCALE GENOMIC DNA]</scope>
    <source>
        <strain evidence="9 10">DSM 17976</strain>
    </source>
</reference>
<dbReference type="InterPro" id="IPR002716">
    <property type="entry name" value="PIN_dom"/>
</dbReference>
<proteinExistence type="inferred from homology"/>
<evidence type="ECO:0000256" key="4">
    <source>
        <dbReference type="ARBA" id="ARBA00022723"/>
    </source>
</evidence>
<dbReference type="PANTHER" id="PTHR33653">
    <property type="entry name" value="RIBONUCLEASE VAPC2"/>
    <property type="match status" value="1"/>
</dbReference>
<dbReference type="EMBL" id="JACIBY010000008">
    <property type="protein sequence ID" value="MBB3839755.1"/>
    <property type="molecule type" value="Genomic_DNA"/>
</dbReference>
<keyword evidence="10" id="KW-1185">Reference proteome</keyword>
<evidence type="ECO:0000256" key="3">
    <source>
        <dbReference type="ARBA" id="ARBA00022722"/>
    </source>
</evidence>
<protein>
    <recommendedName>
        <fullName evidence="8">PIN domain-containing protein</fullName>
    </recommendedName>
</protein>
<sequence length="134" mass="15421">MAKKNKIVILDSGVVFDYLKGSESVRSEIFQEIGLNNTFVSTITILETYYGMLKKEEADTRAFFRQISHFVIDKETSQKAIELMNGYRSQKIGLPDCLIAATCIVNNAQLFTYNTQDFDYIEGVKLYKPKKRNR</sequence>
<keyword evidence="6" id="KW-0460">Magnesium</keyword>
<comment type="caution">
    <text evidence="9">The sequence shown here is derived from an EMBL/GenBank/DDBJ whole genome shotgun (WGS) entry which is preliminary data.</text>
</comment>
<name>A0A7W5ZN42_9BACT</name>
<evidence type="ECO:0000313" key="9">
    <source>
        <dbReference type="EMBL" id="MBB3839755.1"/>
    </source>
</evidence>
<evidence type="ECO:0000256" key="1">
    <source>
        <dbReference type="ARBA" id="ARBA00001946"/>
    </source>
</evidence>
<dbReference type="RefSeq" id="WP_183976295.1">
    <property type="nucleotide sequence ID" value="NZ_JACIBY010000008.1"/>
</dbReference>
<evidence type="ECO:0000313" key="10">
    <source>
        <dbReference type="Proteomes" id="UP000541352"/>
    </source>
</evidence>
<keyword evidence="4" id="KW-0479">Metal-binding</keyword>
<dbReference type="Pfam" id="PF01850">
    <property type="entry name" value="PIN"/>
    <property type="match status" value="1"/>
</dbReference>
<dbReference type="SUPFAM" id="SSF88723">
    <property type="entry name" value="PIN domain-like"/>
    <property type="match status" value="1"/>
</dbReference>